<dbReference type="InterPro" id="IPR008928">
    <property type="entry name" value="6-hairpin_glycosidase_sf"/>
</dbReference>
<dbReference type="Pfam" id="PF22422">
    <property type="entry name" value="MGH1-like_GH"/>
    <property type="match status" value="1"/>
</dbReference>
<dbReference type="InterPro" id="IPR012341">
    <property type="entry name" value="6hp_glycosidase-like_sf"/>
</dbReference>
<feature type="domain" description="Mannosylglycerate hydrolase MGH1-like glycoside hydrolase" evidence="1">
    <location>
        <begin position="69"/>
        <end position="465"/>
    </location>
</feature>
<keyword evidence="3" id="KW-1185">Reference proteome</keyword>
<dbReference type="InterPro" id="IPR054491">
    <property type="entry name" value="MGH1-like_GH"/>
</dbReference>
<dbReference type="STRING" id="228958.SAMN04488007_1052"/>
<organism evidence="2 3">
    <name type="scientific">Maribacter aquivivus</name>
    <dbReference type="NCBI Taxonomy" id="228958"/>
    <lineage>
        <taxon>Bacteria</taxon>
        <taxon>Pseudomonadati</taxon>
        <taxon>Bacteroidota</taxon>
        <taxon>Flavobacteriia</taxon>
        <taxon>Flavobacteriales</taxon>
        <taxon>Flavobacteriaceae</taxon>
        <taxon>Maribacter</taxon>
    </lineage>
</organism>
<accession>A0A1M6L787</accession>
<dbReference type="SUPFAM" id="SSF48208">
    <property type="entry name" value="Six-hairpin glycosidases"/>
    <property type="match status" value="1"/>
</dbReference>
<proteinExistence type="predicted"/>
<dbReference type="PANTHER" id="PTHR10412">
    <property type="entry name" value="MANNOSYL-OLIGOSACCHARIDE GLUCOSIDASE"/>
    <property type="match status" value="1"/>
</dbReference>
<sequence>MCFFTRLSRFKCSDACVEILITFSIQCLAGLTRGYLLDIMKEELYKKAIAVLDANFQEGGFTIPSAGLYPFQWKWDSGFIAIGFAHYDVEKAKTEMRTLLDAQWENGFIPHIVFHTENDSYFPGADFHQSELHPLSSKKYRSTGMTQPPVTGFVLQEMYRIAEDKQDMLNFIKEEIDKVYENHAYFYSNRDPQDEGLVYIYHNWESGTDNSPVWDDIWKTMNPPEYTFVRKDTTHVDASQRPTKREYDHYLHIIDIAKQNNYDDAKIAELSPFLVQDPLFNAMLIKSNQALVDMYIMIGGNEEKIKTILKWQSKSIESFNNKLFDAELGAYVHYDLRNEKPIRHITSSSFSPLFANIPSQERAEVLVKTMMNKFGGEDKYLCASFDPTNDRFNPKKYWRGPVWINMNWMLFLGLKNYGFTDVAARMKQDSIELIEKYGFYEYFDCRKDTGEENTPGYGGNNFSWSAALFIDMVNTP</sequence>
<dbReference type="InterPro" id="IPR004888">
    <property type="entry name" value="Glycoside_hydrolase_63"/>
</dbReference>
<dbReference type="GO" id="GO:0009311">
    <property type="term" value="P:oligosaccharide metabolic process"/>
    <property type="evidence" value="ECO:0007669"/>
    <property type="project" value="InterPro"/>
</dbReference>
<dbReference type="GO" id="GO:0006487">
    <property type="term" value="P:protein N-linked glycosylation"/>
    <property type="evidence" value="ECO:0007669"/>
    <property type="project" value="TreeGrafter"/>
</dbReference>
<dbReference type="EMBL" id="FQZX01000001">
    <property type="protein sequence ID" value="SHJ67004.1"/>
    <property type="molecule type" value="Genomic_DNA"/>
</dbReference>
<protein>
    <submittedName>
        <fullName evidence="2">Trehalase</fullName>
    </submittedName>
</protein>
<name>A0A1M6L787_9FLAO</name>
<gene>
    <name evidence="2" type="ORF">SAMN04488007_1052</name>
</gene>
<evidence type="ECO:0000259" key="1">
    <source>
        <dbReference type="Pfam" id="PF22422"/>
    </source>
</evidence>
<dbReference type="GO" id="GO:0004573">
    <property type="term" value="F:Glc3Man9GlcNAc2 oligosaccharide glucosidase activity"/>
    <property type="evidence" value="ECO:0007669"/>
    <property type="project" value="InterPro"/>
</dbReference>
<dbReference type="PANTHER" id="PTHR10412:SF21">
    <property type="entry name" value="ALPHA,ALPHA-TREHALASE"/>
    <property type="match status" value="1"/>
</dbReference>
<dbReference type="Proteomes" id="UP000184314">
    <property type="component" value="Unassembled WGS sequence"/>
</dbReference>
<dbReference type="Gene3D" id="1.50.10.10">
    <property type="match status" value="1"/>
</dbReference>
<reference evidence="3" key="1">
    <citation type="submission" date="2016-11" db="EMBL/GenBank/DDBJ databases">
        <authorList>
            <person name="Varghese N."/>
            <person name="Submissions S."/>
        </authorList>
    </citation>
    <scope>NUCLEOTIDE SEQUENCE [LARGE SCALE GENOMIC DNA]</scope>
    <source>
        <strain evidence="3">DSM 16478</strain>
    </source>
</reference>
<dbReference type="AlphaFoldDB" id="A0A1M6L787"/>
<evidence type="ECO:0000313" key="3">
    <source>
        <dbReference type="Proteomes" id="UP000184314"/>
    </source>
</evidence>
<evidence type="ECO:0000313" key="2">
    <source>
        <dbReference type="EMBL" id="SHJ67004.1"/>
    </source>
</evidence>